<feature type="compositionally biased region" description="Basic and acidic residues" evidence="7">
    <location>
        <begin position="1009"/>
        <end position="1027"/>
    </location>
</feature>
<dbReference type="InterPro" id="IPR001179">
    <property type="entry name" value="PPIase_FKBP_dom"/>
</dbReference>
<evidence type="ECO:0000256" key="7">
    <source>
        <dbReference type="SAM" id="MobiDB-lite"/>
    </source>
</evidence>
<dbReference type="Pfam" id="PF00254">
    <property type="entry name" value="FKBP_C"/>
    <property type="match status" value="1"/>
</dbReference>
<comment type="catalytic activity">
    <reaction evidence="1 5">
        <text>[protein]-peptidylproline (omega=180) = [protein]-peptidylproline (omega=0)</text>
        <dbReference type="Rhea" id="RHEA:16237"/>
        <dbReference type="Rhea" id="RHEA-COMP:10747"/>
        <dbReference type="Rhea" id="RHEA-COMP:10748"/>
        <dbReference type="ChEBI" id="CHEBI:83833"/>
        <dbReference type="ChEBI" id="CHEBI:83834"/>
        <dbReference type="EC" id="5.2.1.8"/>
    </reaction>
</comment>
<dbReference type="PANTHER" id="PTHR44927:SF1">
    <property type="entry name" value="FK506-BINDING PROTEIN 15"/>
    <property type="match status" value="1"/>
</dbReference>
<evidence type="ECO:0000313" key="10">
    <source>
        <dbReference type="RefSeq" id="XP_013394043.1"/>
    </source>
</evidence>
<evidence type="ECO:0000256" key="5">
    <source>
        <dbReference type="PROSITE-ProRule" id="PRU00277"/>
    </source>
</evidence>
<feature type="compositionally biased region" description="Polar residues" evidence="7">
    <location>
        <begin position="1133"/>
        <end position="1147"/>
    </location>
</feature>
<dbReference type="Pfam" id="PF23649">
    <property type="entry name" value="FKBP15"/>
    <property type="match status" value="1"/>
</dbReference>
<keyword evidence="3 5" id="KW-0697">Rotamase</keyword>
<feature type="compositionally biased region" description="Polar residues" evidence="7">
    <location>
        <begin position="1031"/>
        <end position="1044"/>
    </location>
</feature>
<dbReference type="PROSITE" id="PS50059">
    <property type="entry name" value="FKBP_PPIASE"/>
    <property type="match status" value="1"/>
</dbReference>
<keyword evidence="6" id="KW-0175">Coiled coil</keyword>
<reference evidence="10" key="1">
    <citation type="submission" date="2025-08" db="UniProtKB">
        <authorList>
            <consortium name="RefSeq"/>
        </authorList>
    </citation>
    <scope>IDENTIFICATION</scope>
    <source>
        <tissue evidence="10">Gonads</tissue>
    </source>
</reference>
<dbReference type="RefSeq" id="XP_013394043.1">
    <property type="nucleotide sequence ID" value="XM_013538589.2"/>
</dbReference>
<feature type="compositionally biased region" description="Polar residues" evidence="7">
    <location>
        <begin position="1059"/>
        <end position="1098"/>
    </location>
</feature>
<protein>
    <recommendedName>
        <fullName evidence="2 5">peptidylprolyl isomerase</fullName>
        <ecNumber evidence="2 5">5.2.1.8</ecNumber>
    </recommendedName>
</protein>
<feature type="coiled-coil region" evidence="6">
    <location>
        <begin position="549"/>
        <end position="774"/>
    </location>
</feature>
<evidence type="ECO:0000313" key="9">
    <source>
        <dbReference type="Proteomes" id="UP000085678"/>
    </source>
</evidence>
<dbReference type="STRING" id="7574.A0A1S3I759"/>
<gene>
    <name evidence="10" type="primary">LOC106161589</name>
</gene>
<evidence type="ECO:0000259" key="8">
    <source>
        <dbReference type="PROSITE" id="PS50059"/>
    </source>
</evidence>
<organism evidence="9 10">
    <name type="scientific">Lingula anatina</name>
    <name type="common">Brachiopod</name>
    <name type="synonym">Lingula unguis</name>
    <dbReference type="NCBI Taxonomy" id="7574"/>
    <lineage>
        <taxon>Eukaryota</taxon>
        <taxon>Metazoa</taxon>
        <taxon>Spiralia</taxon>
        <taxon>Lophotrochozoa</taxon>
        <taxon>Brachiopoda</taxon>
        <taxon>Linguliformea</taxon>
        <taxon>Lingulata</taxon>
        <taxon>Lingulida</taxon>
        <taxon>Linguloidea</taxon>
        <taxon>Lingulidae</taxon>
        <taxon>Lingula</taxon>
    </lineage>
</organism>
<proteinExistence type="predicted"/>
<sequence length="1286" mass="142032">MSFFTADDDDQDFSLTGGGSKLASIFGIDQASNQGGNESLKYTAPKQPRPAQAQPQGGAPAVLHACAVQTYKFVNNQYASQGKLGAAIVGSHEAKDYKLLLYVSKQQQVTTARISSSFNFTIQANNYANFYDDARQNWSLNFDSTDSAVQFAKHVALAKANSSGNALTGTVSQELVLGDGGALESGDSAEVKYTGWLLQNNTFGQVFDSNASAEKLFRFKVGKGKVIKGWDDGVIGMKKGSKRLLIIPPHLAYGTQGMGARVPPSSTLIFEVEIVRVKLSKEHVPEQASSSATPPPAASLDIPETHQEDSVKSRSKSITEQLSHHSSDKAKLISRMKKMGQPMLPLGGAVAAEPDTDEEPVSESPSPAPVTEQPQLSAHVAQPQPQKPVPAAAAFQPTVTAQHQQPIMVSQPVVPPMATAAAPVSSQVAVYQSQIPGMPMQPQFQPPFQQPYGYQQPPPPQYSSMYQQFPAQPPVSQPYHQAAPQPPPGGDVTTPILMSETRQQNTEIRLAIGKIADKVDEVHKKLDHLQVHGGGSSLALPGNLPNMEAGVLLQNIQRIIQENERLKKEIFEKSARIESQNEKIADLLQRNQSFVEQSNVMLEQRNDTFKTTAAQSQSRVLALEQEKVQLTTELSAATAQISTLQLEMNSLRKKEVEVRHQLSTSLADGQHQKDDLDHLRMQLSENEKKIEQLNSSWKEEKQMKKTLENKLSLLEEEMAELKTSNESLEKSASDRKKKALEEKKRFEEELEEVKSQYESEIQILKDRLRKQKSSTDNVAAEQVAQVEQELTQEWQQKCDRLVSQANDKHARALLEVKEEKQQLENTVQELQTKLLTLKNSRGDSDKQLSDLQEQVEDLKVWKEKYEALHAQAISMKQRYESRIEELNTEKEEAVTRAEEAEEKAAAPAATVGAPTASGNVSPEVLLTEVKKIMNSVYHMLRAEFQVDQSYLGKDILASLVNAIKNVTLKLQARQKENEEDEEEEEESEDEEDEEEEEEDEEEEEEDEEKDLKSEQTNQKEDLQENIKSESAIPNQDATPASLSKTSEDHPEPEVILEPSSGSESQTFPSDSDTQTPSSNTTEVPSSETDSPAPSSGGDSTAHIRADNDRKTDSDVLTNGMEENNVVEKEEITDNSPVENGDNIQEVENSYHEQPPVVPDAEDEEPPELPGESPDNTDPLSNGTEIAAEQEEAQASLKDMVQQAVSQESTEADIDDRPVPPPMNSSLFGGDDEDDDDLFGFAVPTEPEAEKKVAVAKKEEEEIDPTKDKPPPLFGDEDDDDDLDWLS</sequence>
<feature type="domain" description="PPIase FKBP-type" evidence="8">
    <location>
        <begin position="186"/>
        <end position="278"/>
    </location>
</feature>
<feature type="compositionally biased region" description="Basic and acidic residues" evidence="7">
    <location>
        <begin position="1101"/>
        <end position="1113"/>
    </location>
</feature>
<feature type="compositionally biased region" description="Basic and acidic residues" evidence="7">
    <location>
        <begin position="303"/>
        <end position="312"/>
    </location>
</feature>
<accession>A0A1S3I759</accession>
<dbReference type="PANTHER" id="PTHR44927">
    <property type="entry name" value="FK506-BINDING PROTEIN 15"/>
    <property type="match status" value="1"/>
</dbReference>
<feature type="region of interest" description="Disordered" evidence="7">
    <location>
        <begin position="890"/>
        <end position="916"/>
    </location>
</feature>
<keyword evidence="4 5" id="KW-0413">Isomerase</keyword>
<feature type="compositionally biased region" description="Low complexity" evidence="7">
    <location>
        <begin position="362"/>
        <end position="372"/>
    </location>
</feature>
<evidence type="ECO:0000256" key="2">
    <source>
        <dbReference type="ARBA" id="ARBA00013194"/>
    </source>
</evidence>
<feature type="compositionally biased region" description="Basic and acidic residues" evidence="7">
    <location>
        <begin position="890"/>
        <end position="904"/>
    </location>
</feature>
<evidence type="ECO:0000256" key="4">
    <source>
        <dbReference type="ARBA" id="ARBA00023235"/>
    </source>
</evidence>
<feature type="compositionally biased region" description="Low complexity" evidence="7">
    <location>
        <begin position="44"/>
        <end position="57"/>
    </location>
</feature>
<dbReference type="EC" id="5.2.1.8" evidence="2 5"/>
<name>A0A1S3I759_LINAN</name>
<feature type="compositionally biased region" description="Basic and acidic residues" evidence="7">
    <location>
        <begin position="1247"/>
        <end position="1269"/>
    </location>
</feature>
<dbReference type="Proteomes" id="UP000085678">
    <property type="component" value="Unplaced"/>
</dbReference>
<evidence type="ECO:0000256" key="3">
    <source>
        <dbReference type="ARBA" id="ARBA00023110"/>
    </source>
</evidence>
<dbReference type="InterPro" id="IPR056598">
    <property type="entry name" value="FKBP-15_dom"/>
</dbReference>
<evidence type="ECO:0000256" key="6">
    <source>
        <dbReference type="SAM" id="Coils"/>
    </source>
</evidence>
<dbReference type="GeneID" id="106161589"/>
<feature type="compositionally biased region" description="Acidic residues" evidence="7">
    <location>
        <begin position="977"/>
        <end position="1008"/>
    </location>
</feature>
<dbReference type="GO" id="GO:0003755">
    <property type="term" value="F:peptidyl-prolyl cis-trans isomerase activity"/>
    <property type="evidence" value="ECO:0007669"/>
    <property type="project" value="UniProtKB-KW"/>
</dbReference>
<dbReference type="InParanoid" id="A0A1S3I759"/>
<evidence type="ECO:0000256" key="1">
    <source>
        <dbReference type="ARBA" id="ARBA00000971"/>
    </source>
</evidence>
<feature type="region of interest" description="Disordered" evidence="7">
    <location>
        <begin position="37"/>
        <end position="57"/>
    </location>
</feature>
<feature type="region of interest" description="Disordered" evidence="7">
    <location>
        <begin position="342"/>
        <end position="382"/>
    </location>
</feature>
<dbReference type="FunFam" id="3.10.50.40:FF:000006">
    <property type="entry name" value="Peptidyl-prolyl cis-trans isomerase"/>
    <property type="match status" value="1"/>
</dbReference>
<dbReference type="SUPFAM" id="SSF54534">
    <property type="entry name" value="FKBP-like"/>
    <property type="match status" value="1"/>
</dbReference>
<feature type="compositionally biased region" description="Acidic residues" evidence="7">
    <location>
        <begin position="1274"/>
        <end position="1286"/>
    </location>
</feature>
<dbReference type="OrthoDB" id="77911at2759"/>
<dbReference type="KEGG" id="lak:106161589"/>
<dbReference type="Gene3D" id="3.10.50.40">
    <property type="match status" value="1"/>
</dbReference>
<feature type="region of interest" description="Disordered" evidence="7">
    <location>
        <begin position="285"/>
        <end position="329"/>
    </location>
</feature>
<keyword evidence="9" id="KW-1185">Reference proteome</keyword>
<dbReference type="InterPro" id="IPR046357">
    <property type="entry name" value="PPIase_dom_sf"/>
</dbReference>
<feature type="region of interest" description="Disordered" evidence="7">
    <location>
        <begin position="972"/>
        <end position="1286"/>
    </location>
</feature>
<feature type="compositionally biased region" description="Low complexity" evidence="7">
    <location>
        <begin position="905"/>
        <end position="916"/>
    </location>
</feature>